<keyword evidence="2" id="KW-0805">Transcription regulation</keyword>
<keyword evidence="3" id="KW-0804">Transcription</keyword>
<evidence type="ECO:0000256" key="1">
    <source>
        <dbReference type="ARBA" id="ARBA00022553"/>
    </source>
</evidence>
<dbReference type="Pfam" id="PF00072">
    <property type="entry name" value="Response_reg"/>
    <property type="match status" value="1"/>
</dbReference>
<evidence type="ECO:0000259" key="5">
    <source>
        <dbReference type="PROSITE" id="PS50110"/>
    </source>
</evidence>
<dbReference type="InterPro" id="IPR001789">
    <property type="entry name" value="Sig_transdc_resp-reg_receiver"/>
</dbReference>
<protein>
    <submittedName>
        <fullName evidence="6">Response regulator</fullName>
    </submittedName>
</protein>
<keyword evidence="1 4" id="KW-0597">Phosphoprotein</keyword>
<dbReference type="KEGG" id="mmes:MMSR116_08780"/>
<accession>A0A6B9FIY7</accession>
<dbReference type="RefSeq" id="WP_010684727.1">
    <property type="nucleotide sequence ID" value="NZ_CP043538.1"/>
</dbReference>
<dbReference type="PANTHER" id="PTHR44591">
    <property type="entry name" value="STRESS RESPONSE REGULATOR PROTEIN 1"/>
    <property type="match status" value="1"/>
</dbReference>
<dbReference type="SMART" id="SM00448">
    <property type="entry name" value="REC"/>
    <property type="match status" value="1"/>
</dbReference>
<dbReference type="EMBL" id="CP043538">
    <property type="protein sequence ID" value="QGY01962.1"/>
    <property type="molecule type" value="Genomic_DNA"/>
</dbReference>
<dbReference type="OrthoDB" id="8018258at2"/>
<dbReference type="GO" id="GO:0000160">
    <property type="term" value="P:phosphorelay signal transduction system"/>
    <property type="evidence" value="ECO:0007669"/>
    <property type="project" value="InterPro"/>
</dbReference>
<sequence length="122" mass="13065">MSGSRPLAILAEDEAVIRMAAAAMLDALGFEVLEADHAAEALRLLEANSGAALLYTDIDMPGGMDGCDLAHTTTARWPETKIIVCSGCDPRVAARLPDCAYFLNKPCADKLVRKALQVLRLH</sequence>
<evidence type="ECO:0000313" key="6">
    <source>
        <dbReference type="EMBL" id="QGY01962.1"/>
    </source>
</evidence>
<reference evidence="6 7" key="2">
    <citation type="journal article" date="2013" name="Genome Announc.">
        <title>Draft Genome Sequence of Methylobacterium mesophilicum Strain SR1.6/6, Isolated from Citrus sinensis.</title>
        <authorList>
            <person name="Marinho Almeida D."/>
            <person name="Dini-Andreote F."/>
            <person name="Camargo Neves A.A."/>
            <person name="Juca Ramos R.T."/>
            <person name="Andreote F.D."/>
            <person name="Carneiro A.R."/>
            <person name="Oliveira de Souza Lima A."/>
            <person name="Caracciolo Gomes de Sa P.H."/>
            <person name="Ribeiro Barbosa M.S."/>
            <person name="Araujo W.L."/>
            <person name="Silva A."/>
        </authorList>
    </citation>
    <scope>NUCLEOTIDE SEQUENCE [LARGE SCALE GENOMIC DNA]</scope>
    <source>
        <strain evidence="6 7">SR1.6/6</strain>
    </source>
</reference>
<proteinExistence type="predicted"/>
<dbReference type="InterPro" id="IPR050595">
    <property type="entry name" value="Bact_response_regulator"/>
</dbReference>
<dbReference type="AlphaFoldDB" id="A0A6B9FIY7"/>
<evidence type="ECO:0000256" key="3">
    <source>
        <dbReference type="ARBA" id="ARBA00023163"/>
    </source>
</evidence>
<dbReference type="Gene3D" id="3.40.50.2300">
    <property type="match status" value="1"/>
</dbReference>
<evidence type="ECO:0000256" key="2">
    <source>
        <dbReference type="ARBA" id="ARBA00023015"/>
    </source>
</evidence>
<evidence type="ECO:0000313" key="7">
    <source>
        <dbReference type="Proteomes" id="UP000012488"/>
    </source>
</evidence>
<evidence type="ECO:0000256" key="4">
    <source>
        <dbReference type="PROSITE-ProRule" id="PRU00169"/>
    </source>
</evidence>
<dbReference type="Proteomes" id="UP000012488">
    <property type="component" value="Chromosome"/>
</dbReference>
<name>A0A6B9FIY7_9HYPH</name>
<reference evidence="6 7" key="1">
    <citation type="journal article" date="2012" name="Genet. Mol. Biol.">
        <title>Analysis of 16S rRNA and mxaF genes revealing insights into Methylobacterium niche-specific plant association.</title>
        <authorList>
            <person name="Dourado M.N."/>
            <person name="Andreote F.D."/>
            <person name="Dini-Andreote F."/>
            <person name="Conti R."/>
            <person name="Araujo J.M."/>
            <person name="Araujo W.L."/>
        </authorList>
    </citation>
    <scope>NUCLEOTIDE SEQUENCE [LARGE SCALE GENOMIC DNA]</scope>
    <source>
        <strain evidence="6 7">SR1.6/6</strain>
    </source>
</reference>
<dbReference type="InterPro" id="IPR011006">
    <property type="entry name" value="CheY-like_superfamily"/>
</dbReference>
<feature type="modified residue" description="4-aspartylphosphate" evidence="4">
    <location>
        <position position="57"/>
    </location>
</feature>
<dbReference type="PANTHER" id="PTHR44591:SF3">
    <property type="entry name" value="RESPONSE REGULATORY DOMAIN-CONTAINING PROTEIN"/>
    <property type="match status" value="1"/>
</dbReference>
<feature type="domain" description="Response regulatory" evidence="5">
    <location>
        <begin position="7"/>
        <end position="120"/>
    </location>
</feature>
<dbReference type="SUPFAM" id="SSF52172">
    <property type="entry name" value="CheY-like"/>
    <property type="match status" value="1"/>
</dbReference>
<organism evidence="6 7">
    <name type="scientific">Methylobacterium mesophilicum SR1.6/6</name>
    <dbReference type="NCBI Taxonomy" id="908290"/>
    <lineage>
        <taxon>Bacteria</taxon>
        <taxon>Pseudomonadati</taxon>
        <taxon>Pseudomonadota</taxon>
        <taxon>Alphaproteobacteria</taxon>
        <taxon>Hyphomicrobiales</taxon>
        <taxon>Methylobacteriaceae</taxon>
        <taxon>Methylobacterium</taxon>
    </lineage>
</organism>
<dbReference type="PROSITE" id="PS50110">
    <property type="entry name" value="RESPONSE_REGULATORY"/>
    <property type="match status" value="1"/>
</dbReference>
<gene>
    <name evidence="6" type="ORF">MMSR116_08780</name>
</gene>